<dbReference type="Proteomes" id="UP001153069">
    <property type="component" value="Unassembled WGS sequence"/>
</dbReference>
<keyword evidence="2" id="KW-1185">Reference proteome</keyword>
<proteinExistence type="predicted"/>
<name>A0A9N8DRC0_9STRA</name>
<comment type="caution">
    <text evidence="1">The sequence shown here is derived from an EMBL/GenBank/DDBJ whole genome shotgun (WGS) entry which is preliminary data.</text>
</comment>
<gene>
    <name evidence="1" type="ORF">SEMRO_284_G107910.1</name>
</gene>
<evidence type="ECO:0000313" key="1">
    <source>
        <dbReference type="EMBL" id="CAB9506910.1"/>
    </source>
</evidence>
<dbReference type="EMBL" id="CAICTM010000283">
    <property type="protein sequence ID" value="CAB9506910.1"/>
    <property type="molecule type" value="Genomic_DNA"/>
</dbReference>
<protein>
    <submittedName>
        <fullName evidence="1">Uncharacterized protein</fullName>
    </submittedName>
</protein>
<reference evidence="1" key="1">
    <citation type="submission" date="2020-06" db="EMBL/GenBank/DDBJ databases">
        <authorList>
            <consortium name="Plant Systems Biology data submission"/>
        </authorList>
    </citation>
    <scope>NUCLEOTIDE SEQUENCE</scope>
    <source>
        <strain evidence="1">D6</strain>
    </source>
</reference>
<organism evidence="1 2">
    <name type="scientific">Seminavis robusta</name>
    <dbReference type="NCBI Taxonomy" id="568900"/>
    <lineage>
        <taxon>Eukaryota</taxon>
        <taxon>Sar</taxon>
        <taxon>Stramenopiles</taxon>
        <taxon>Ochrophyta</taxon>
        <taxon>Bacillariophyta</taxon>
        <taxon>Bacillariophyceae</taxon>
        <taxon>Bacillariophycidae</taxon>
        <taxon>Naviculales</taxon>
        <taxon>Naviculaceae</taxon>
        <taxon>Seminavis</taxon>
    </lineage>
</organism>
<accession>A0A9N8DRC0</accession>
<evidence type="ECO:0000313" key="2">
    <source>
        <dbReference type="Proteomes" id="UP001153069"/>
    </source>
</evidence>
<dbReference type="AlphaFoldDB" id="A0A9N8DRC0"/>
<sequence>MKKFPDNEGIQQFGISVMYFCFNSMKVDNPKRVDAVRSYVQDIDGIPIAVKGMKRWPDNMSVQEFGCKLFSGIIYDEDKYDHAMVEKSAVAAVSTTMQRHWNNHSNKSVKIAACRFMNEMFRNYGENWSP</sequence>